<evidence type="ECO:0000313" key="3">
    <source>
        <dbReference type="Proteomes" id="UP000287651"/>
    </source>
</evidence>
<dbReference type="EMBL" id="AMZH03000212">
    <property type="protein sequence ID" value="RRT84907.1"/>
    <property type="molecule type" value="Genomic_DNA"/>
</dbReference>
<reference evidence="2 3" key="1">
    <citation type="journal article" date="2014" name="Agronomy (Basel)">
        <title>A Draft Genome Sequence for Ensete ventricosum, the Drought-Tolerant Tree Against Hunger.</title>
        <authorList>
            <person name="Harrison J."/>
            <person name="Moore K.A."/>
            <person name="Paszkiewicz K."/>
            <person name="Jones T."/>
            <person name="Grant M."/>
            <person name="Ambacheew D."/>
            <person name="Muzemil S."/>
            <person name="Studholme D.J."/>
        </authorList>
    </citation>
    <scope>NUCLEOTIDE SEQUENCE [LARGE SCALE GENOMIC DNA]</scope>
</reference>
<evidence type="ECO:0000313" key="2">
    <source>
        <dbReference type="EMBL" id="RRT84907.1"/>
    </source>
</evidence>
<sequence length="95" mass="10718">MGRARLGNESSPPFRVGKERESGSAGLKKMFLGDRTRTPHRRYLDQQFITRVVSSRDPGKPLAFSGGGGRIPLLFKARRPLGVSLFFRSWILVMR</sequence>
<name>A0A427B8V8_ENSVE</name>
<dbReference type="AlphaFoldDB" id="A0A427B8V8"/>
<accession>A0A427B8V8</accession>
<feature type="region of interest" description="Disordered" evidence="1">
    <location>
        <begin position="1"/>
        <end position="28"/>
    </location>
</feature>
<proteinExistence type="predicted"/>
<evidence type="ECO:0000256" key="1">
    <source>
        <dbReference type="SAM" id="MobiDB-lite"/>
    </source>
</evidence>
<protein>
    <submittedName>
        <fullName evidence="2">Uncharacterized protein</fullName>
    </submittedName>
</protein>
<dbReference type="Proteomes" id="UP000287651">
    <property type="component" value="Unassembled WGS sequence"/>
</dbReference>
<organism evidence="2 3">
    <name type="scientific">Ensete ventricosum</name>
    <name type="common">Abyssinian banana</name>
    <name type="synonym">Musa ensete</name>
    <dbReference type="NCBI Taxonomy" id="4639"/>
    <lineage>
        <taxon>Eukaryota</taxon>
        <taxon>Viridiplantae</taxon>
        <taxon>Streptophyta</taxon>
        <taxon>Embryophyta</taxon>
        <taxon>Tracheophyta</taxon>
        <taxon>Spermatophyta</taxon>
        <taxon>Magnoliopsida</taxon>
        <taxon>Liliopsida</taxon>
        <taxon>Zingiberales</taxon>
        <taxon>Musaceae</taxon>
        <taxon>Ensete</taxon>
    </lineage>
</organism>
<gene>
    <name evidence="2" type="ORF">B296_00004008</name>
</gene>
<comment type="caution">
    <text evidence="2">The sequence shown here is derived from an EMBL/GenBank/DDBJ whole genome shotgun (WGS) entry which is preliminary data.</text>
</comment>